<feature type="transmembrane region" description="Helical" evidence="1">
    <location>
        <begin position="144"/>
        <end position="167"/>
    </location>
</feature>
<dbReference type="RefSeq" id="WP_188546676.1">
    <property type="nucleotide sequence ID" value="NZ_BMCU01000005.1"/>
</dbReference>
<keyword evidence="1" id="KW-1133">Transmembrane helix</keyword>
<keyword evidence="4" id="KW-1185">Reference proteome</keyword>
<feature type="transmembrane region" description="Helical" evidence="1">
    <location>
        <begin position="114"/>
        <end position="132"/>
    </location>
</feature>
<evidence type="ECO:0000313" key="3">
    <source>
        <dbReference type="EMBL" id="GGG22150.1"/>
    </source>
</evidence>
<reference evidence="3" key="1">
    <citation type="journal article" date="2014" name="Int. J. Syst. Evol. Microbiol.">
        <title>Complete genome sequence of Corynebacterium casei LMG S-19264T (=DSM 44701T), isolated from a smear-ripened cheese.</title>
        <authorList>
            <consortium name="US DOE Joint Genome Institute (JGI-PGF)"/>
            <person name="Walter F."/>
            <person name="Albersmeier A."/>
            <person name="Kalinowski J."/>
            <person name="Ruckert C."/>
        </authorList>
    </citation>
    <scope>NUCLEOTIDE SEQUENCE</scope>
    <source>
        <strain evidence="3">CCM 7905</strain>
    </source>
</reference>
<dbReference type="AlphaFoldDB" id="A0A917LGX9"/>
<feature type="transmembrane region" description="Helical" evidence="1">
    <location>
        <begin position="42"/>
        <end position="62"/>
    </location>
</feature>
<feature type="transmembrane region" description="Helical" evidence="1">
    <location>
        <begin position="68"/>
        <end position="88"/>
    </location>
</feature>
<keyword evidence="1" id="KW-0812">Transmembrane</keyword>
<comment type="caution">
    <text evidence="3">The sequence shown here is derived from an EMBL/GenBank/DDBJ whole genome shotgun (WGS) entry which is preliminary data.</text>
</comment>
<proteinExistence type="predicted"/>
<dbReference type="Proteomes" id="UP000654257">
    <property type="component" value="Unassembled WGS sequence"/>
</dbReference>
<dbReference type="PROSITE" id="PS50835">
    <property type="entry name" value="IG_LIKE"/>
    <property type="match status" value="1"/>
</dbReference>
<accession>A0A917LGX9</accession>
<evidence type="ECO:0000256" key="1">
    <source>
        <dbReference type="SAM" id="Phobius"/>
    </source>
</evidence>
<feature type="domain" description="Ig-like" evidence="2">
    <location>
        <begin position="126"/>
        <end position="180"/>
    </location>
</feature>
<sequence>MTEPMSVFDRYQERRTRSYLKQKKTTQSYFPRLRTQQRRRQLVLGLVLVFASMMAAGVVAAFQPTVGIVVFAAACLASLPLWTTLQIVSDQRGDSPTGALDEWELAERNKARSLALSITQGITVVPAFYLYLGSQWLDDPGRALAASGAILVLACLFVGGCSPTMILGWTRPDPDPEDTV</sequence>
<name>A0A917LGX9_9NOCA</name>
<evidence type="ECO:0000313" key="4">
    <source>
        <dbReference type="Proteomes" id="UP000654257"/>
    </source>
</evidence>
<evidence type="ECO:0000259" key="2">
    <source>
        <dbReference type="PROSITE" id="PS50835"/>
    </source>
</evidence>
<gene>
    <name evidence="3" type="ORF">GCM10007304_39950</name>
</gene>
<reference evidence="3" key="2">
    <citation type="submission" date="2020-09" db="EMBL/GenBank/DDBJ databases">
        <authorList>
            <person name="Sun Q."/>
            <person name="Sedlacek I."/>
        </authorList>
    </citation>
    <scope>NUCLEOTIDE SEQUENCE</scope>
    <source>
        <strain evidence="3">CCM 7905</strain>
    </source>
</reference>
<dbReference type="EMBL" id="BMCU01000005">
    <property type="protein sequence ID" value="GGG22150.1"/>
    <property type="molecule type" value="Genomic_DNA"/>
</dbReference>
<keyword evidence="1" id="KW-0472">Membrane</keyword>
<organism evidence="3 4">
    <name type="scientific">Rhodococcoides trifolii</name>
    <dbReference type="NCBI Taxonomy" id="908250"/>
    <lineage>
        <taxon>Bacteria</taxon>
        <taxon>Bacillati</taxon>
        <taxon>Actinomycetota</taxon>
        <taxon>Actinomycetes</taxon>
        <taxon>Mycobacteriales</taxon>
        <taxon>Nocardiaceae</taxon>
        <taxon>Rhodococcoides</taxon>
    </lineage>
</organism>
<dbReference type="InterPro" id="IPR007110">
    <property type="entry name" value="Ig-like_dom"/>
</dbReference>
<protein>
    <recommendedName>
        <fullName evidence="2">Ig-like domain-containing protein</fullName>
    </recommendedName>
</protein>